<accession>Q8XIN0</accession>
<evidence type="ECO:0000256" key="3">
    <source>
        <dbReference type="ARBA" id="ARBA00022723"/>
    </source>
</evidence>
<dbReference type="CDD" id="cd13537">
    <property type="entry name" value="PBP2_YvgL_like"/>
    <property type="match status" value="1"/>
</dbReference>
<dbReference type="FunFam" id="3.40.190.10:FF:000035">
    <property type="entry name" value="Molybdate ABC transporter substrate-binding protein"/>
    <property type="match status" value="1"/>
</dbReference>
<keyword evidence="2 5" id="KW-0500">Molybdenum</keyword>
<dbReference type="GO" id="GO:0046872">
    <property type="term" value="F:metal ion binding"/>
    <property type="evidence" value="ECO:0007669"/>
    <property type="project" value="UniProtKB-KW"/>
</dbReference>
<keyword evidence="3 5" id="KW-0479">Metal-binding</keyword>
<gene>
    <name evidence="6" type="primary">modA</name>
</gene>
<dbReference type="InterPro" id="IPR041879">
    <property type="entry name" value="YvgL-like_PBP2"/>
</dbReference>
<feature type="binding site" evidence="5">
    <location>
        <position position="66"/>
    </location>
    <ligand>
        <name>molybdate</name>
        <dbReference type="ChEBI" id="CHEBI:36264"/>
    </ligand>
</feature>
<name>Q8XIN0_CLOPE</name>
<feature type="binding site" evidence="5">
    <location>
        <position position="39"/>
    </location>
    <ligand>
        <name>molybdate</name>
        <dbReference type="ChEBI" id="CHEBI:36264"/>
    </ligand>
</feature>
<dbReference type="HOGENOM" id="CLU_065520_3_1_9"/>
<dbReference type="PANTHER" id="PTHR30632">
    <property type="entry name" value="MOLYBDATE-BINDING PERIPLASMIC PROTEIN"/>
    <property type="match status" value="1"/>
</dbReference>
<dbReference type="GO" id="GO:1901359">
    <property type="term" value="F:tungstate binding"/>
    <property type="evidence" value="ECO:0007669"/>
    <property type="project" value="UniProtKB-ARBA"/>
</dbReference>
<evidence type="ECO:0000256" key="4">
    <source>
        <dbReference type="ARBA" id="ARBA00022729"/>
    </source>
</evidence>
<sequence length="258" mass="28948">MRKKISLSIIMAIGMLSLLFVGCTNNKEEKTLTVSIAASLQKPMEKIASNFEKENGVKIQYNVGGSGTLKKQISDGADVDLFFSANTKYAKELIDEGLVNKDESYKILNNQLVLIENNDYNKPINSLEDLKNVEGKIAIGEISTVPAGQYAKESLEKVGVYKDIEDKLVFARSVTNVKTYVENGEANLGFVYKTDALDLKNSKIVYEVPNDYHKPIEYELCLLKNSKNNKEAKKLIEYLKGEESKKIFSEYGFEVTKK</sequence>
<dbReference type="InterPro" id="IPR050682">
    <property type="entry name" value="ModA/WtpA"/>
</dbReference>
<evidence type="ECO:0000256" key="5">
    <source>
        <dbReference type="PIRSR" id="PIRSR004846-1"/>
    </source>
</evidence>
<keyword evidence="4" id="KW-0732">Signal</keyword>
<protein>
    <submittedName>
        <fullName evidence="6">Probable molybdenum ABC transporter</fullName>
    </submittedName>
</protein>
<dbReference type="Proteomes" id="UP000000818">
    <property type="component" value="Chromosome"/>
</dbReference>
<dbReference type="PROSITE" id="PS51257">
    <property type="entry name" value="PROKAR_LIPOPROTEIN"/>
    <property type="match status" value="1"/>
</dbReference>
<comment type="similarity">
    <text evidence="1">Belongs to the bacterial solute-binding protein ModA family.</text>
</comment>
<organism evidence="6 7">
    <name type="scientific">Clostridium perfringens (strain 13 / Type A)</name>
    <dbReference type="NCBI Taxonomy" id="195102"/>
    <lineage>
        <taxon>Bacteria</taxon>
        <taxon>Bacillati</taxon>
        <taxon>Bacillota</taxon>
        <taxon>Clostridia</taxon>
        <taxon>Eubacteriales</taxon>
        <taxon>Clostridiaceae</taxon>
        <taxon>Clostridium</taxon>
    </lineage>
</organism>
<dbReference type="GO" id="GO:0015689">
    <property type="term" value="P:molybdate ion transport"/>
    <property type="evidence" value="ECO:0007669"/>
    <property type="project" value="InterPro"/>
</dbReference>
<dbReference type="PANTHER" id="PTHR30632:SF0">
    <property type="entry name" value="SULFATE-BINDING PROTEIN"/>
    <property type="match status" value="1"/>
</dbReference>
<dbReference type="Pfam" id="PF13531">
    <property type="entry name" value="SBP_bac_11"/>
    <property type="match status" value="1"/>
</dbReference>
<feature type="binding site" evidence="5">
    <location>
        <position position="147"/>
    </location>
    <ligand>
        <name>molybdate</name>
        <dbReference type="ChEBI" id="CHEBI:36264"/>
    </ligand>
</feature>
<dbReference type="Gene3D" id="3.40.190.10">
    <property type="entry name" value="Periplasmic binding protein-like II"/>
    <property type="match status" value="2"/>
</dbReference>
<dbReference type="RefSeq" id="WP_011010756.1">
    <property type="nucleotide sequence ID" value="NC_003366.1"/>
</dbReference>
<dbReference type="NCBIfam" id="TIGR01256">
    <property type="entry name" value="modA"/>
    <property type="match status" value="1"/>
</dbReference>
<dbReference type="InterPro" id="IPR005950">
    <property type="entry name" value="ModA"/>
</dbReference>
<dbReference type="GO" id="GO:0030973">
    <property type="term" value="F:molybdate ion binding"/>
    <property type="evidence" value="ECO:0007669"/>
    <property type="project" value="TreeGrafter"/>
</dbReference>
<evidence type="ECO:0000256" key="2">
    <source>
        <dbReference type="ARBA" id="ARBA00022505"/>
    </source>
</evidence>
<dbReference type="AlphaFoldDB" id="Q8XIN0"/>
<feature type="binding site" evidence="5">
    <location>
        <position position="174"/>
    </location>
    <ligand>
        <name>molybdate</name>
        <dbReference type="ChEBI" id="CHEBI:36264"/>
    </ligand>
</feature>
<proteinExistence type="inferred from homology"/>
<dbReference type="SUPFAM" id="SSF53850">
    <property type="entry name" value="Periplasmic binding protein-like II"/>
    <property type="match status" value="1"/>
</dbReference>
<dbReference type="PIRSF" id="PIRSF004846">
    <property type="entry name" value="ModA"/>
    <property type="match status" value="1"/>
</dbReference>
<dbReference type="KEGG" id="cpe:CPE2085"/>
<dbReference type="EMBL" id="BA000016">
    <property type="protein sequence ID" value="BAB81791.1"/>
    <property type="molecule type" value="Genomic_DNA"/>
</dbReference>
<evidence type="ECO:0000313" key="6">
    <source>
        <dbReference type="EMBL" id="BAB81791.1"/>
    </source>
</evidence>
<evidence type="ECO:0000313" key="7">
    <source>
        <dbReference type="Proteomes" id="UP000000818"/>
    </source>
</evidence>
<dbReference type="STRING" id="195102.gene:10491355"/>
<reference evidence="6 7" key="1">
    <citation type="journal article" date="2002" name="Proc. Natl. Acad. Sci. U.S.A.">
        <title>Complete genome sequence of Clostridium perfringens, an anaerobic flesh-eater.</title>
        <authorList>
            <person name="Shimizu T."/>
            <person name="Ohtani K."/>
            <person name="Hirakawa H."/>
            <person name="Ohshima K."/>
            <person name="Yamashita A."/>
            <person name="Shiba T."/>
            <person name="Ogasawara N."/>
            <person name="Hattori M."/>
            <person name="Kuhara S."/>
            <person name="Hayashi H."/>
        </authorList>
    </citation>
    <scope>NUCLEOTIDE SEQUENCE [LARGE SCALE GENOMIC DNA]</scope>
    <source>
        <strain evidence="7">13 / Type A</strain>
    </source>
</reference>
<evidence type="ECO:0000256" key="1">
    <source>
        <dbReference type="ARBA" id="ARBA00009175"/>
    </source>
</evidence>
<feature type="binding site" evidence="5">
    <location>
        <position position="192"/>
    </location>
    <ligand>
        <name>molybdate</name>
        <dbReference type="ChEBI" id="CHEBI:36264"/>
    </ligand>
</feature>